<dbReference type="EMBL" id="CP003924">
    <property type="protein sequence ID" value="AGS35313.1"/>
    <property type="molecule type" value="Genomic_DNA"/>
</dbReference>
<evidence type="ECO:0000313" key="13">
    <source>
        <dbReference type="Proteomes" id="UP000015388"/>
    </source>
</evidence>
<dbReference type="STRING" id="1224163.B841_09200"/>
<protein>
    <recommendedName>
        <fullName evidence="11">Citrate transporter-like domain-containing protein</fullName>
    </recommendedName>
</protein>
<feature type="transmembrane region" description="Helical" evidence="10">
    <location>
        <begin position="325"/>
        <end position="350"/>
    </location>
</feature>
<reference evidence="12 13" key="1">
    <citation type="submission" date="2012-11" db="EMBL/GenBank/DDBJ databases">
        <title>The complete genome sequence of Corynebacterium maris Coryn-1 (=DSM 45190).</title>
        <authorList>
            <person name="Schaffert L."/>
            <person name="Albersmeier A."/>
            <person name="Kalinowski J."/>
            <person name="Ruckert C."/>
        </authorList>
    </citation>
    <scope>NUCLEOTIDE SEQUENCE [LARGE SCALE GENOMIC DNA]</scope>
    <source>
        <strain evidence="13">Coryn-1</strain>
    </source>
</reference>
<dbReference type="AlphaFoldDB" id="S5TKS9"/>
<dbReference type="KEGG" id="cmd:B841_09200"/>
<dbReference type="InterPro" id="IPR000802">
    <property type="entry name" value="Arsenical_pump_ArsB"/>
</dbReference>
<dbReference type="Pfam" id="PF03600">
    <property type="entry name" value="CitMHS"/>
    <property type="match status" value="1"/>
</dbReference>
<evidence type="ECO:0000256" key="10">
    <source>
        <dbReference type="SAM" id="Phobius"/>
    </source>
</evidence>
<evidence type="ECO:0000256" key="7">
    <source>
        <dbReference type="ARBA" id="ARBA00022849"/>
    </source>
</evidence>
<keyword evidence="9 10" id="KW-0472">Membrane</keyword>
<feature type="transmembrane region" description="Helical" evidence="10">
    <location>
        <begin position="82"/>
        <end position="106"/>
    </location>
</feature>
<proteinExistence type="inferred from homology"/>
<dbReference type="PATRIC" id="fig|1224163.3.peg.1850"/>
<keyword evidence="6 10" id="KW-0812">Transmembrane</keyword>
<feature type="transmembrane region" description="Helical" evidence="10">
    <location>
        <begin position="160"/>
        <end position="182"/>
    </location>
</feature>
<keyword evidence="8 10" id="KW-1133">Transmembrane helix</keyword>
<accession>S5TKS9</accession>
<dbReference type="PRINTS" id="PR00758">
    <property type="entry name" value="ARSENICPUMP"/>
</dbReference>
<evidence type="ECO:0000256" key="8">
    <source>
        <dbReference type="ARBA" id="ARBA00022989"/>
    </source>
</evidence>
<feature type="transmembrane region" description="Helical" evidence="10">
    <location>
        <begin position="256"/>
        <end position="279"/>
    </location>
</feature>
<feature type="transmembrane region" description="Helical" evidence="10">
    <location>
        <begin position="362"/>
        <end position="387"/>
    </location>
</feature>
<feature type="transmembrane region" description="Helical" evidence="10">
    <location>
        <begin position="118"/>
        <end position="140"/>
    </location>
</feature>
<evidence type="ECO:0000313" key="12">
    <source>
        <dbReference type="EMBL" id="AGS35313.1"/>
    </source>
</evidence>
<keyword evidence="4" id="KW-0813">Transport</keyword>
<gene>
    <name evidence="12" type="ORF">B841_09200</name>
</gene>
<evidence type="ECO:0000256" key="6">
    <source>
        <dbReference type="ARBA" id="ARBA00022692"/>
    </source>
</evidence>
<evidence type="ECO:0000259" key="11">
    <source>
        <dbReference type="Pfam" id="PF03600"/>
    </source>
</evidence>
<comment type="similarity">
    <text evidence="2">Belongs to the ArsB family.</text>
</comment>
<dbReference type="RefSeq" id="WP_020935246.1">
    <property type="nucleotide sequence ID" value="NC_021915.1"/>
</dbReference>
<keyword evidence="13" id="KW-1185">Reference proteome</keyword>
<keyword evidence="7" id="KW-0059">Arsenical resistance</keyword>
<dbReference type="GO" id="GO:0005886">
    <property type="term" value="C:plasma membrane"/>
    <property type="evidence" value="ECO:0007669"/>
    <property type="project" value="UniProtKB-SubCell"/>
</dbReference>
<dbReference type="OrthoDB" id="9774335at2"/>
<comment type="similarity">
    <text evidence="3">Belongs to the CitM (TC 2.A.11) transporter family.</text>
</comment>
<dbReference type="HOGENOM" id="CLU_043931_0_0_11"/>
<dbReference type="GO" id="GO:0046685">
    <property type="term" value="P:response to arsenic-containing substance"/>
    <property type="evidence" value="ECO:0007669"/>
    <property type="project" value="UniProtKB-KW"/>
</dbReference>
<dbReference type="eggNOG" id="COG1055">
    <property type="taxonomic scope" value="Bacteria"/>
</dbReference>
<dbReference type="Proteomes" id="UP000015388">
    <property type="component" value="Chromosome"/>
</dbReference>
<sequence>MKTGIVLGVGSAVSLLALFLSDTAAFGELLARVAPILGFVAAMSVVVNAAETENTFAGLLLSLQRRLGIGAEGTRSDQLKSWLLIIISCVLTTIFFSLDTTAILLTPLAIKMARHAGLNVLGATFAVVWTANLGSLLLPISNLTNLLALQTEYVQGLVDYLRQSWLPSLALILVAAACPLLLREATNSRTGATPLTGELNPRARVFALLIGALLILLLTPLAFWVPTTVAAVVSVWLLYRWTPQEVRWNLIPWNTLAFALLLTTLAALVHHAGLLDPLLEWLGGQGDGARGAFVLALTGGAVANLINNIPAYLALEPAVDSARGLMALLVGVNAAPIVTPWASLATLLWADQARRQGVQVRWRTFILLGLVIAPVAVVVGTGAIVVMTP</sequence>
<organism evidence="12 13">
    <name type="scientific">Corynebacterium maris DSM 45190</name>
    <dbReference type="NCBI Taxonomy" id="1224163"/>
    <lineage>
        <taxon>Bacteria</taxon>
        <taxon>Bacillati</taxon>
        <taxon>Actinomycetota</taxon>
        <taxon>Actinomycetes</taxon>
        <taxon>Mycobacteriales</taxon>
        <taxon>Corynebacteriaceae</taxon>
        <taxon>Corynebacterium</taxon>
    </lineage>
</organism>
<evidence type="ECO:0000256" key="1">
    <source>
        <dbReference type="ARBA" id="ARBA00004651"/>
    </source>
</evidence>
<evidence type="ECO:0000256" key="3">
    <source>
        <dbReference type="ARBA" id="ARBA00009843"/>
    </source>
</evidence>
<keyword evidence="5" id="KW-1003">Cell membrane</keyword>
<evidence type="ECO:0000256" key="5">
    <source>
        <dbReference type="ARBA" id="ARBA00022475"/>
    </source>
</evidence>
<feature type="transmembrane region" description="Helical" evidence="10">
    <location>
        <begin position="291"/>
        <end position="313"/>
    </location>
</feature>
<comment type="subcellular location">
    <subcellularLocation>
        <location evidence="1">Cell membrane</location>
        <topology evidence="1">Multi-pass membrane protein</topology>
    </subcellularLocation>
</comment>
<evidence type="ECO:0000256" key="9">
    <source>
        <dbReference type="ARBA" id="ARBA00023136"/>
    </source>
</evidence>
<feature type="domain" description="Citrate transporter-like" evidence="11">
    <location>
        <begin position="25"/>
        <end position="332"/>
    </location>
</feature>
<dbReference type="PANTHER" id="PTHR43302:SF5">
    <property type="entry name" value="TRANSPORTER ARSB-RELATED"/>
    <property type="match status" value="1"/>
</dbReference>
<evidence type="ECO:0000256" key="4">
    <source>
        <dbReference type="ARBA" id="ARBA00022448"/>
    </source>
</evidence>
<evidence type="ECO:0000256" key="2">
    <source>
        <dbReference type="ARBA" id="ARBA00006433"/>
    </source>
</evidence>
<feature type="transmembrane region" description="Helical" evidence="10">
    <location>
        <begin position="203"/>
        <end position="236"/>
    </location>
</feature>
<dbReference type="InterPro" id="IPR004680">
    <property type="entry name" value="Cit_transptr-like_dom"/>
</dbReference>
<name>S5TKS9_9CORY</name>
<dbReference type="GO" id="GO:0015105">
    <property type="term" value="F:arsenite transmembrane transporter activity"/>
    <property type="evidence" value="ECO:0007669"/>
    <property type="project" value="InterPro"/>
</dbReference>
<dbReference type="PANTHER" id="PTHR43302">
    <property type="entry name" value="TRANSPORTER ARSB-RELATED"/>
    <property type="match status" value="1"/>
</dbReference>